<feature type="transmembrane region" description="Helical" evidence="1">
    <location>
        <begin position="34"/>
        <end position="52"/>
    </location>
</feature>
<organism evidence="2 3">
    <name type="scientific">Candidatus Mancarchaeum acidiphilum</name>
    <dbReference type="NCBI Taxonomy" id="1920749"/>
    <lineage>
        <taxon>Archaea</taxon>
        <taxon>Candidatus Micrarchaeota</taxon>
        <taxon>Candidatus Mancarchaeum</taxon>
    </lineage>
</organism>
<sequence>MNYGSLNESLIYIVLLVLNFILVLIAALAFNPTLIALALIFLLLSFFIIRFWDYINALIINHSNFIELFGGYELDLASSIAVSSSNGIYNAVSLGYFKFDGSDEFDQDKIESIIRSNPVPFRFVINIEKVNQKKILGDLRTKKHIKEIELANLSREKDFAKSSIIRRKIDVISQDIADISSGTSFKLVYYLIAYGSSENKFRAETMARENLEKISASFSSAFKCTMENLHGSDLVSFLKFESMISHDL</sequence>
<dbReference type="EMBL" id="CP019964">
    <property type="protein sequence ID" value="ASI13998.1"/>
    <property type="molecule type" value="Genomic_DNA"/>
</dbReference>
<dbReference type="GeneID" id="33314250"/>
<dbReference type="Proteomes" id="UP000197679">
    <property type="component" value="Chromosome"/>
</dbReference>
<name>A0A218NNE3_9ARCH</name>
<protein>
    <submittedName>
        <fullName evidence="2">Membrane protein</fullName>
    </submittedName>
</protein>
<keyword evidence="1" id="KW-0812">Transmembrane</keyword>
<evidence type="ECO:0000313" key="2">
    <source>
        <dbReference type="EMBL" id="ASI13998.1"/>
    </source>
</evidence>
<feature type="transmembrane region" description="Helical" evidence="1">
    <location>
        <begin position="9"/>
        <end position="28"/>
    </location>
</feature>
<accession>A0A218NNE3</accession>
<gene>
    <name evidence="2" type="ORF">Mia14_0698</name>
</gene>
<reference evidence="2 3" key="1">
    <citation type="journal article" date="2017" name="Nat. Commun.">
        <title>'ARMAN' archaea depend on association with euryarchaeal host in culture and in situ.</title>
        <authorList>
            <person name="Golyshina O."/>
            <person name="Toshchakov S."/>
            <person name="Makarova K."/>
            <person name="Gavrilov S."/>
            <person name="Korzhenkov A."/>
            <person name="La Cono V."/>
            <person name="Arcadi E."/>
            <person name="Nechitaylo T."/>
            <person name="Ferrer M."/>
            <person name="Kublanov I."/>
            <person name="Wolf Y."/>
            <person name="Yakimov M."/>
            <person name="Golyshin P."/>
            <person name="Slesarev A."/>
            <person name="Kozyavkin S."/>
        </authorList>
    </citation>
    <scope>NUCLEOTIDE SEQUENCE [LARGE SCALE GENOMIC DNA]</scope>
    <source>
        <strain evidence="2 3">Mia14</strain>
    </source>
</reference>
<keyword evidence="3" id="KW-1185">Reference proteome</keyword>
<dbReference type="AlphaFoldDB" id="A0A218NNE3"/>
<evidence type="ECO:0000256" key="1">
    <source>
        <dbReference type="SAM" id="Phobius"/>
    </source>
</evidence>
<evidence type="ECO:0000313" key="3">
    <source>
        <dbReference type="Proteomes" id="UP000197679"/>
    </source>
</evidence>
<dbReference type="RefSeq" id="WP_088820260.1">
    <property type="nucleotide sequence ID" value="NZ_CP019964.1"/>
</dbReference>
<keyword evidence="1" id="KW-0472">Membrane</keyword>
<dbReference type="KEGG" id="marh:Mia14_0698"/>
<proteinExistence type="predicted"/>
<keyword evidence="1" id="KW-1133">Transmembrane helix</keyword>